<organism evidence="2 3">
    <name type="scientific">Hymenobacter glacialis</name>
    <dbReference type="NCBI Taxonomy" id="1908236"/>
    <lineage>
        <taxon>Bacteria</taxon>
        <taxon>Pseudomonadati</taxon>
        <taxon>Bacteroidota</taxon>
        <taxon>Cytophagia</taxon>
        <taxon>Cytophagales</taxon>
        <taxon>Hymenobacteraceae</taxon>
        <taxon>Hymenobacter</taxon>
    </lineage>
</organism>
<accession>A0A1G1TAB7</accession>
<sequence>MSNYYLKTVADTHQSEQPAATGSGPWLERRYYIDVARPRRTPAQLMGEVQADVAHFAPELLANFKKKEGSENGLRVGEEFEIAILGPWNGCVRVTEVGTTSFEFITLEGHPEAGRIHFEAHYLDESPDVLRFEIRSRARSRDGLVAFAYNTTGIGKRVQEATWVEFCRRVAAASGGQALGEVVVETSTQDERGTCDFERHA</sequence>
<comment type="caution">
    <text evidence="2">The sequence shown here is derived from an EMBL/GenBank/DDBJ whole genome shotgun (WGS) entry which is preliminary data.</text>
</comment>
<reference evidence="2 3" key="1">
    <citation type="submission" date="2016-08" db="EMBL/GenBank/DDBJ databases">
        <title>Hymenobacter coccineus sp. nov., Hymenobacter lapidarius sp. nov. and Hymenobacter glacialis sp. nov., isolated from Antarctic soil.</title>
        <authorList>
            <person name="Sedlacek I."/>
            <person name="Kralova S."/>
            <person name="Kyrova K."/>
            <person name="Maslanova I."/>
            <person name="Stankova E."/>
            <person name="Vrbovska V."/>
            <person name="Nemec M."/>
            <person name="Bartak M."/>
            <person name="Svec P."/>
            <person name="Busse H.-J."/>
            <person name="Pantucek R."/>
        </authorList>
    </citation>
    <scope>NUCLEOTIDE SEQUENCE [LARGE SCALE GENOMIC DNA]</scope>
    <source>
        <strain evidence="2 3">CCM 8648</strain>
    </source>
</reference>
<evidence type="ECO:0000259" key="1">
    <source>
        <dbReference type="Pfam" id="PF09348"/>
    </source>
</evidence>
<keyword evidence="3" id="KW-1185">Reference proteome</keyword>
<dbReference type="AlphaFoldDB" id="A0A1G1TAB7"/>
<dbReference type="STRING" id="1908236.BEN48_10830"/>
<dbReference type="Proteomes" id="UP000177791">
    <property type="component" value="Unassembled WGS sequence"/>
</dbReference>
<evidence type="ECO:0000313" key="2">
    <source>
        <dbReference type="EMBL" id="OGX87814.1"/>
    </source>
</evidence>
<gene>
    <name evidence="2" type="ORF">BEN48_10830</name>
</gene>
<dbReference type="EMBL" id="MDZC01000028">
    <property type="protein sequence ID" value="OGX87814.1"/>
    <property type="molecule type" value="Genomic_DNA"/>
</dbReference>
<name>A0A1G1TAB7_9BACT</name>
<evidence type="ECO:0000313" key="3">
    <source>
        <dbReference type="Proteomes" id="UP000177791"/>
    </source>
</evidence>
<dbReference type="Pfam" id="PF09348">
    <property type="entry name" value="DUF1990"/>
    <property type="match status" value="1"/>
</dbReference>
<proteinExistence type="predicted"/>
<protein>
    <recommendedName>
        <fullName evidence="1">DUF1990 domain-containing protein</fullName>
    </recommendedName>
</protein>
<feature type="domain" description="DUF1990" evidence="1">
    <location>
        <begin position="74"/>
        <end position="154"/>
    </location>
</feature>
<dbReference type="InterPro" id="IPR018960">
    <property type="entry name" value="DUF1990"/>
</dbReference>